<accession>A0A4D4MAD8</accession>
<reference evidence="1 4" key="2">
    <citation type="submission" date="2019-04" db="EMBL/GenBank/DDBJ databases">
        <title>Draft genome sequences of Streptomyces avermitilis NBRC 14893.</title>
        <authorList>
            <person name="Komaki H."/>
            <person name="Tamura T."/>
            <person name="Hosoyama A."/>
        </authorList>
    </citation>
    <scope>NUCLEOTIDE SEQUENCE [LARGE SCALE GENOMIC DNA]</scope>
    <source>
        <strain evidence="1 4">NBRC 14893</strain>
    </source>
</reference>
<dbReference type="Proteomes" id="UP000302139">
    <property type="component" value="Unassembled WGS sequence"/>
</dbReference>
<evidence type="ECO:0000313" key="2">
    <source>
        <dbReference type="EMBL" id="GDY70843.1"/>
    </source>
</evidence>
<reference evidence="2 3" key="1">
    <citation type="submission" date="2019-04" db="EMBL/GenBank/DDBJ databases">
        <title>Draft genome sequences of Streptomyces avermitilis ATCC 31267.</title>
        <authorList>
            <person name="Komaki H."/>
            <person name="Tamura T."/>
            <person name="Hosoyama A."/>
        </authorList>
    </citation>
    <scope>NUCLEOTIDE SEQUENCE [LARGE SCALE GENOMIC DNA]</scope>
    <source>
        <strain evidence="2 3">ATCC 31267</strain>
    </source>
</reference>
<protein>
    <submittedName>
        <fullName evidence="1">Uncharacterized protein</fullName>
    </submittedName>
</protein>
<gene>
    <name evidence="1" type="ORF">SAV14893_081670</name>
    <name evidence="2" type="ORF">SAV31267_003280</name>
</gene>
<dbReference type="EMBL" id="BJHY01000001">
    <property type="protein sequence ID" value="GDY70843.1"/>
    <property type="molecule type" value="Genomic_DNA"/>
</dbReference>
<name>A0A4D4MAD8_STRAX</name>
<evidence type="ECO:0000313" key="3">
    <source>
        <dbReference type="Proteomes" id="UP000299211"/>
    </source>
</evidence>
<sequence length="83" mass="8143">MRVALRVECVEGGEDVGRFGAGGVVGVGEGPADGAGAVDDVGGGQREGARVAVVDALEVEAELVGLAGVGEFLAGPLAARLRR</sequence>
<comment type="caution">
    <text evidence="1">The sequence shown here is derived from an EMBL/GenBank/DDBJ whole genome shotgun (WGS) entry which is preliminary data.</text>
</comment>
<dbReference type="AlphaFoldDB" id="A0A4D4MAD8"/>
<dbReference type="Proteomes" id="UP000299211">
    <property type="component" value="Unassembled WGS sequence"/>
</dbReference>
<dbReference type="EMBL" id="BJHX01000001">
    <property type="protein sequence ID" value="GDY68774.1"/>
    <property type="molecule type" value="Genomic_DNA"/>
</dbReference>
<evidence type="ECO:0000313" key="4">
    <source>
        <dbReference type="Proteomes" id="UP000302139"/>
    </source>
</evidence>
<organism evidence="1 4">
    <name type="scientific">Streptomyces avermitilis</name>
    <dbReference type="NCBI Taxonomy" id="33903"/>
    <lineage>
        <taxon>Bacteria</taxon>
        <taxon>Bacillati</taxon>
        <taxon>Actinomycetota</taxon>
        <taxon>Actinomycetes</taxon>
        <taxon>Kitasatosporales</taxon>
        <taxon>Streptomycetaceae</taxon>
        <taxon>Streptomyces</taxon>
    </lineage>
</organism>
<proteinExistence type="predicted"/>
<evidence type="ECO:0000313" key="1">
    <source>
        <dbReference type="EMBL" id="GDY68774.1"/>
    </source>
</evidence>